<accession>A0A1X9ZDK7</accession>
<dbReference type="Gene3D" id="3.30.930.30">
    <property type="match status" value="1"/>
</dbReference>
<reference evidence="3" key="1">
    <citation type="submission" date="2016-08" db="EMBL/GenBank/DDBJ databases">
        <title>Molecular Characterization of plasmids with Antimicrobial Resistant Genes and Type IV Secretion System in Duck Isolate of Pasteurella multocida.</title>
        <authorList>
            <person name="Zhu D.-K."/>
            <person name="Zhou W.-S."/>
            <person name="Wang M.-S."/>
            <person name="Cheng A.-C."/>
        </authorList>
    </citation>
    <scope>NUCLEOTIDE SEQUENCE</scope>
    <source>
        <strain evidence="3">RCAD0259</strain>
        <plasmid evidence="3">pRCADGH-2</plasmid>
    </source>
</reference>
<sequence length="388" mass="45390">MGVRIEKEWLVRRAKKDSSVSYSSNKKFRESSYSYNASSKLKTQRNFHNSNEVMVKITSSGKNLKAIKSHMDYISRNGDIQLEDEQGLVYKGREEVRELRDYLRDNGVKIKKKNELKREYRQTMNIVFSMRDKNIPEEKIKKAVKATLKKLYPDNMFVLAYHGDTDNPHCHVILKIADNNGNRVNINLHDLQEIRTHFARYLNSLSVEAKATPFKKSVNKLPSRAVEIVDFGKDFYQHKPENKISYFVTYKAQNGKNVTIWSKTLEQSLLSSDVKRGDVISLKVSHIEKVSLPRFINDKSGNMSNEIILNRKHWKADIVERYKGLSYKADPLIEYQRARRLSMLNALNQQERIAKSNEKALSPKERYEQNKRKLLSERKLPSAQERFR</sequence>
<dbReference type="InterPro" id="IPR005094">
    <property type="entry name" value="Endonuclease_MobA/VirD2"/>
</dbReference>
<dbReference type="InterPro" id="IPR048178">
    <property type="entry name" value="MobP1_relaxase-like"/>
</dbReference>
<feature type="region of interest" description="Disordered" evidence="1">
    <location>
        <begin position="355"/>
        <end position="388"/>
    </location>
</feature>
<proteinExistence type="predicted"/>
<dbReference type="NCBIfam" id="NF041450">
    <property type="entry name" value="MobP1"/>
    <property type="match status" value="1"/>
</dbReference>
<organism evidence="3">
    <name type="scientific">Pasteurella multocida</name>
    <dbReference type="NCBI Taxonomy" id="747"/>
    <lineage>
        <taxon>Bacteria</taxon>
        <taxon>Pseudomonadati</taxon>
        <taxon>Pseudomonadota</taxon>
        <taxon>Gammaproteobacteria</taxon>
        <taxon>Pasteurellales</taxon>
        <taxon>Pasteurellaceae</taxon>
        <taxon>Pasteurella</taxon>
    </lineage>
</organism>
<geneLocation type="plasmid" evidence="3">
    <name>pRCADGH-2</name>
</geneLocation>
<name>A0A1X9ZDK7_PASMD</name>
<dbReference type="Pfam" id="PF03432">
    <property type="entry name" value="Relaxase"/>
    <property type="match status" value="1"/>
</dbReference>
<protein>
    <submittedName>
        <fullName evidence="3">Nickase</fullName>
    </submittedName>
</protein>
<evidence type="ECO:0000313" key="3">
    <source>
        <dbReference type="EMBL" id="ARS43360.1"/>
    </source>
</evidence>
<dbReference type="EMBL" id="KX753679">
    <property type="protein sequence ID" value="ARS43360.1"/>
    <property type="molecule type" value="Genomic_DNA"/>
</dbReference>
<feature type="domain" description="MobA/VirD2-like nuclease" evidence="2">
    <location>
        <begin position="112"/>
        <end position="196"/>
    </location>
</feature>
<dbReference type="AlphaFoldDB" id="A0A1X9ZDK7"/>
<gene>
    <name evidence="3" type="ORF">pRCADGH-2_029</name>
</gene>
<dbReference type="RefSeq" id="WP_117281824.1">
    <property type="nucleotide sequence ID" value="NZ_JAPRGM010000010.1"/>
</dbReference>
<evidence type="ECO:0000256" key="1">
    <source>
        <dbReference type="SAM" id="MobiDB-lite"/>
    </source>
</evidence>
<keyword evidence="3" id="KW-0614">Plasmid</keyword>
<evidence type="ECO:0000259" key="2">
    <source>
        <dbReference type="Pfam" id="PF03432"/>
    </source>
</evidence>